<dbReference type="RefSeq" id="WP_380727008.1">
    <property type="nucleotide sequence ID" value="NZ_JBHTLK010000175.1"/>
</dbReference>
<comment type="caution">
    <text evidence="2">The sequence shown here is derived from an EMBL/GenBank/DDBJ whole genome shotgun (WGS) entry which is preliminary data.</text>
</comment>
<proteinExistence type="predicted"/>
<evidence type="ECO:0000256" key="1">
    <source>
        <dbReference type="SAM" id="Phobius"/>
    </source>
</evidence>
<keyword evidence="1" id="KW-0812">Transmembrane</keyword>
<keyword evidence="1" id="KW-1133">Transmembrane helix</keyword>
<keyword evidence="3" id="KW-1185">Reference proteome</keyword>
<feature type="transmembrane region" description="Helical" evidence="1">
    <location>
        <begin position="145"/>
        <end position="167"/>
    </location>
</feature>
<feature type="transmembrane region" description="Helical" evidence="1">
    <location>
        <begin position="98"/>
        <end position="119"/>
    </location>
</feature>
<dbReference type="InterPro" id="IPR025238">
    <property type="entry name" value="DUF4184"/>
</dbReference>
<accession>A0ABW3R0Q3</accession>
<protein>
    <submittedName>
        <fullName evidence="2">DUF4184 family protein</fullName>
    </submittedName>
</protein>
<dbReference type="EMBL" id="JBHTLK010000175">
    <property type="protein sequence ID" value="MFD1150692.1"/>
    <property type="molecule type" value="Genomic_DNA"/>
</dbReference>
<evidence type="ECO:0000313" key="2">
    <source>
        <dbReference type="EMBL" id="MFD1150692.1"/>
    </source>
</evidence>
<dbReference type="Proteomes" id="UP001597168">
    <property type="component" value="Unassembled WGS sequence"/>
</dbReference>
<organism evidence="2 3">
    <name type="scientific">Saccharothrix hoggarensis</name>
    <dbReference type="NCBI Taxonomy" id="913853"/>
    <lineage>
        <taxon>Bacteria</taxon>
        <taxon>Bacillati</taxon>
        <taxon>Actinomycetota</taxon>
        <taxon>Actinomycetes</taxon>
        <taxon>Pseudonocardiales</taxon>
        <taxon>Pseudonocardiaceae</taxon>
        <taxon>Saccharothrix</taxon>
    </lineage>
</organism>
<feature type="transmembrane region" description="Helical" evidence="1">
    <location>
        <begin position="215"/>
        <end position="236"/>
    </location>
</feature>
<sequence>MVESGMPFTASHIAAVIPLSRRPLVPSALVAGSMAPDLPYFVLLYPGGSEYTHTWWGMAVVDVPIALLALLVYRVLLLEPAVALLPDAARSRVAWLPAPRFGVAMVVSALIGAATHLFFDGFTHEHHWGAELFPALHHEILSVPVYIWAQATSTLLGALIVAVWSVRKLSRMPRRPVPARFAPPRRPALVRALVALCTVVFMASTLRGYVVEDVLAGVSITAVTGTLTGLALYGLWRRARRRNGAEDRTAAEAADASRS</sequence>
<feature type="transmembrane region" description="Helical" evidence="1">
    <location>
        <begin position="55"/>
        <end position="77"/>
    </location>
</feature>
<feature type="transmembrane region" description="Helical" evidence="1">
    <location>
        <begin position="188"/>
        <end position="209"/>
    </location>
</feature>
<gene>
    <name evidence="2" type="ORF">ACFQ3T_26475</name>
</gene>
<reference evidence="3" key="1">
    <citation type="journal article" date="2019" name="Int. J. Syst. Evol. Microbiol.">
        <title>The Global Catalogue of Microorganisms (GCM) 10K type strain sequencing project: providing services to taxonomists for standard genome sequencing and annotation.</title>
        <authorList>
            <consortium name="The Broad Institute Genomics Platform"/>
            <consortium name="The Broad Institute Genome Sequencing Center for Infectious Disease"/>
            <person name="Wu L."/>
            <person name="Ma J."/>
        </authorList>
    </citation>
    <scope>NUCLEOTIDE SEQUENCE [LARGE SCALE GENOMIC DNA]</scope>
    <source>
        <strain evidence="3">CCUG 60214</strain>
    </source>
</reference>
<name>A0ABW3R0Q3_9PSEU</name>
<keyword evidence="1" id="KW-0472">Membrane</keyword>
<evidence type="ECO:0000313" key="3">
    <source>
        <dbReference type="Proteomes" id="UP001597168"/>
    </source>
</evidence>
<dbReference type="Pfam" id="PF13803">
    <property type="entry name" value="DUF4184"/>
    <property type="match status" value="1"/>
</dbReference>